<feature type="compositionally biased region" description="Polar residues" evidence="1">
    <location>
        <begin position="50"/>
        <end position="59"/>
    </location>
</feature>
<organism evidence="2 3">
    <name type="scientific">Mycobacterium tuberculosis</name>
    <dbReference type="NCBI Taxonomy" id="1773"/>
    <lineage>
        <taxon>Bacteria</taxon>
        <taxon>Bacillati</taxon>
        <taxon>Actinomycetota</taxon>
        <taxon>Actinomycetes</taxon>
        <taxon>Mycobacteriales</taxon>
        <taxon>Mycobacteriaceae</taxon>
        <taxon>Mycobacterium</taxon>
        <taxon>Mycobacterium tuberculosis complex</taxon>
    </lineage>
</organism>
<reference evidence="2 3" key="1">
    <citation type="submission" date="2015-03" db="EMBL/GenBank/DDBJ databases">
        <authorList>
            <consortium name="Pathogen Informatics"/>
        </authorList>
    </citation>
    <scope>NUCLEOTIDE SEQUENCE [LARGE SCALE GENOMIC DNA]</scope>
    <source>
        <strain evidence="2 3">C09601061</strain>
    </source>
</reference>
<evidence type="ECO:0000313" key="2">
    <source>
        <dbReference type="EMBL" id="CFR86594.1"/>
    </source>
</evidence>
<protein>
    <submittedName>
        <fullName evidence="2">Uncharacterized protein</fullName>
    </submittedName>
</protein>
<feature type="compositionally biased region" description="Polar residues" evidence="1">
    <location>
        <begin position="18"/>
        <end position="35"/>
    </location>
</feature>
<dbReference type="AlphaFoldDB" id="A0A655DV81"/>
<proteinExistence type="predicted"/>
<dbReference type="EMBL" id="CGCX01000981">
    <property type="protein sequence ID" value="CFR86594.1"/>
    <property type="molecule type" value="Genomic_DNA"/>
</dbReference>
<evidence type="ECO:0000313" key="3">
    <source>
        <dbReference type="Proteomes" id="UP000046680"/>
    </source>
</evidence>
<gene>
    <name evidence="2" type="ORF">ERS007657_02513</name>
</gene>
<accession>A0A655DV81</accession>
<dbReference type="Proteomes" id="UP000046680">
    <property type="component" value="Unassembled WGS sequence"/>
</dbReference>
<evidence type="ECO:0000256" key="1">
    <source>
        <dbReference type="SAM" id="MobiDB-lite"/>
    </source>
</evidence>
<feature type="region of interest" description="Disordered" evidence="1">
    <location>
        <begin position="1"/>
        <end position="59"/>
    </location>
</feature>
<name>A0A655DV81_MYCTX</name>
<sequence>MPTTTAKLPARPAATPDRASSNTAAASGVTPNSSAARRKESGAGLPAMCSSRNVTPSTRCWTNRSRPVVASTSRVLALEDTTATPRPAAVTASR</sequence>